<dbReference type="GO" id="GO:0019380">
    <property type="term" value="P:3-phenylpropionate catabolic process"/>
    <property type="evidence" value="ECO:0007669"/>
    <property type="project" value="TreeGrafter"/>
</dbReference>
<evidence type="ECO:0000256" key="2">
    <source>
        <dbReference type="ARBA" id="ARBA00009570"/>
    </source>
</evidence>
<accession>A0A127M9X4</accession>
<dbReference type="EMBL" id="CP014544">
    <property type="protein sequence ID" value="AMO70051.1"/>
    <property type="molecule type" value="Genomic_DNA"/>
</dbReference>
<name>A0A127M9X4_9GAMM</name>
<evidence type="ECO:0000256" key="5">
    <source>
        <dbReference type="ARBA" id="ARBA00023002"/>
    </source>
</evidence>
<dbReference type="Gene3D" id="3.10.450.50">
    <property type="match status" value="1"/>
</dbReference>
<dbReference type="InterPro" id="IPR032710">
    <property type="entry name" value="NTF2-like_dom_sf"/>
</dbReference>
<keyword evidence="4" id="KW-0223">Dioxygenase</keyword>
<comment type="pathway">
    <text evidence="1">Aromatic compound metabolism.</text>
</comment>
<organism evidence="6 7">
    <name type="scientific">Zhongshania aliphaticivorans</name>
    <dbReference type="NCBI Taxonomy" id="1470434"/>
    <lineage>
        <taxon>Bacteria</taxon>
        <taxon>Pseudomonadati</taxon>
        <taxon>Pseudomonadota</taxon>
        <taxon>Gammaproteobacteria</taxon>
        <taxon>Cellvibrionales</taxon>
        <taxon>Spongiibacteraceae</taxon>
        <taxon>Zhongshania</taxon>
    </lineage>
</organism>
<evidence type="ECO:0000313" key="6">
    <source>
        <dbReference type="EMBL" id="AMO70051.1"/>
    </source>
</evidence>
<dbReference type="SUPFAM" id="SSF54427">
    <property type="entry name" value="NTF2-like"/>
    <property type="match status" value="1"/>
</dbReference>
<keyword evidence="3" id="KW-0058">Aromatic hydrocarbons catabolism</keyword>
<sequence>MKNYKCVSDISKSDIEDFIVEESYLIDSWKLEEWYSLFSTGGSYLVPSTDIDYNSSPAENLFYIADDYFRLGERVKRLLKRNAHSEFPRSKVLHQNTNFRIISSDLDTLYASCNFLIHRTKIDTVKCFYGTAYYKFNVDGGEIKIKEKRLAMATEGLRKQGRISIIL</sequence>
<dbReference type="PANTHER" id="PTHR41534">
    <property type="entry name" value="BLR3401 PROTEIN"/>
    <property type="match status" value="1"/>
</dbReference>
<dbReference type="KEGG" id="zal:AZF00_17855"/>
<dbReference type="PANTHER" id="PTHR41534:SF2">
    <property type="entry name" value="3-PHENYLPROPIONATE_CINNAMIC ACID DIOXYGENASE SUBUNIT BETA"/>
    <property type="match status" value="1"/>
</dbReference>
<evidence type="ECO:0000256" key="3">
    <source>
        <dbReference type="ARBA" id="ARBA00022797"/>
    </source>
</evidence>
<dbReference type="InterPro" id="IPR000391">
    <property type="entry name" value="Rng_hydr_dOase-bsu"/>
</dbReference>
<dbReference type="RefSeq" id="WP_008252797.1">
    <property type="nucleotide sequence ID" value="NZ_CP014544.1"/>
</dbReference>
<dbReference type="Proteomes" id="UP000074119">
    <property type="component" value="Chromosome"/>
</dbReference>
<evidence type="ECO:0000256" key="1">
    <source>
        <dbReference type="ARBA" id="ARBA00005211"/>
    </source>
</evidence>
<protein>
    <submittedName>
        <fullName evidence="6">Uncharacterized protein</fullName>
    </submittedName>
</protein>
<keyword evidence="5" id="KW-0560">Oxidoreductase</keyword>
<dbReference type="AlphaFoldDB" id="A0A127M9X4"/>
<comment type="similarity">
    <text evidence="2">Belongs to the bacterial ring-hydroxylating dioxygenase beta subunit family.</text>
</comment>
<dbReference type="STRING" id="1470434.AZF00_17855"/>
<proteinExistence type="inferred from homology"/>
<reference evidence="6 7" key="1">
    <citation type="submission" date="2015-12" db="EMBL/GenBank/DDBJ databases">
        <authorList>
            <person name="Shamseldin A."/>
            <person name="Moawad H."/>
            <person name="Abd El-Rahim W.M."/>
            <person name="Sadowsky M.J."/>
        </authorList>
    </citation>
    <scope>NUCLEOTIDE SEQUENCE [LARGE SCALE GENOMIC DNA]</scope>
    <source>
        <strain evidence="6 7">SM2</strain>
    </source>
</reference>
<dbReference type="GO" id="GO:0051213">
    <property type="term" value="F:dioxygenase activity"/>
    <property type="evidence" value="ECO:0007669"/>
    <property type="project" value="UniProtKB-KW"/>
</dbReference>
<dbReference type="Pfam" id="PF00866">
    <property type="entry name" value="Ring_hydroxyl_B"/>
    <property type="match status" value="1"/>
</dbReference>
<evidence type="ECO:0000256" key="4">
    <source>
        <dbReference type="ARBA" id="ARBA00022964"/>
    </source>
</evidence>
<evidence type="ECO:0000313" key="7">
    <source>
        <dbReference type="Proteomes" id="UP000074119"/>
    </source>
</evidence>
<gene>
    <name evidence="6" type="ORF">AZF00_17855</name>
</gene>